<dbReference type="AlphaFoldDB" id="A0AAP7GU72"/>
<reference evidence="2 3" key="1">
    <citation type="submission" date="2016-05" db="EMBL/GenBank/DDBJ databases">
        <title>Draft Genome Sequences of Stenotrophomonas maltophilia Strains Sm32COP, Sm41DVV, Sm46PAILV, SmF3, SmF22, SmSOFb1 and SmCVFa1, Isolated from Different Manures, in France.</title>
        <authorList>
            <person name="Nazaret S."/>
            <person name="Bodilis J."/>
        </authorList>
    </citation>
    <scope>NUCLEOTIDE SEQUENCE [LARGE SCALE GENOMIC DNA]</scope>
    <source>
        <strain evidence="2 3">Sm41DVV</strain>
    </source>
</reference>
<proteinExistence type="predicted"/>
<evidence type="ECO:0000313" key="2">
    <source>
        <dbReference type="EMBL" id="OBU63015.1"/>
    </source>
</evidence>
<dbReference type="EMBL" id="LYVI01000002">
    <property type="protein sequence ID" value="OBU63015.1"/>
    <property type="molecule type" value="Genomic_DNA"/>
</dbReference>
<comment type="caution">
    <text evidence="2">The sequence shown here is derived from an EMBL/GenBank/DDBJ whole genome shotgun (WGS) entry which is preliminary data.</text>
</comment>
<feature type="domain" description="BLUF" evidence="1">
    <location>
        <begin position="3"/>
        <end position="94"/>
    </location>
</feature>
<dbReference type="RefSeq" id="WP_065181606.1">
    <property type="nucleotide sequence ID" value="NZ_LYVI01000002.1"/>
</dbReference>
<gene>
    <name evidence="2" type="ORF">A9K56_05070</name>
</gene>
<sequence length="142" mass="15550">MPNRAIVYISEASEGFTAGKLESLMADAARFNRGAGVTGVLLFDGQRFLQYMEGPPDGLEVAYSRVTGASSHGGIIELAHGRVGQRRLPFWPMRCLHTESDILRDIARADWTSFILRAADGHEDATAMERLLALVEPYARAA</sequence>
<name>A0AAP7GU72_STEMA</name>
<dbReference type="InterPro" id="IPR036046">
    <property type="entry name" value="Acylphosphatase-like_dom_sf"/>
</dbReference>
<dbReference type="PROSITE" id="PS50925">
    <property type="entry name" value="BLUF"/>
    <property type="match status" value="1"/>
</dbReference>
<dbReference type="SUPFAM" id="SSF54975">
    <property type="entry name" value="Acylphosphatase/BLUF domain-like"/>
    <property type="match status" value="1"/>
</dbReference>
<dbReference type="GO" id="GO:0071949">
    <property type="term" value="F:FAD binding"/>
    <property type="evidence" value="ECO:0007669"/>
    <property type="project" value="InterPro"/>
</dbReference>
<protein>
    <submittedName>
        <fullName evidence="2">F420H(2):quinone oxidoreductase</fullName>
    </submittedName>
</protein>
<organism evidence="2 3">
    <name type="scientific">Stenotrophomonas maltophilia</name>
    <name type="common">Pseudomonas maltophilia</name>
    <name type="synonym">Xanthomonas maltophilia</name>
    <dbReference type="NCBI Taxonomy" id="40324"/>
    <lineage>
        <taxon>Bacteria</taxon>
        <taxon>Pseudomonadati</taxon>
        <taxon>Pseudomonadota</taxon>
        <taxon>Gammaproteobacteria</taxon>
        <taxon>Lysobacterales</taxon>
        <taxon>Lysobacteraceae</taxon>
        <taxon>Stenotrophomonas</taxon>
        <taxon>Stenotrophomonas maltophilia group</taxon>
    </lineage>
</organism>
<dbReference type="GO" id="GO:0009882">
    <property type="term" value="F:blue light photoreceptor activity"/>
    <property type="evidence" value="ECO:0007669"/>
    <property type="project" value="InterPro"/>
</dbReference>
<dbReference type="Proteomes" id="UP000092125">
    <property type="component" value="Unassembled WGS sequence"/>
</dbReference>
<evidence type="ECO:0000259" key="1">
    <source>
        <dbReference type="PROSITE" id="PS50925"/>
    </source>
</evidence>
<evidence type="ECO:0000313" key="3">
    <source>
        <dbReference type="Proteomes" id="UP000092125"/>
    </source>
</evidence>
<dbReference type="Gene3D" id="3.30.70.100">
    <property type="match status" value="1"/>
</dbReference>
<dbReference type="SMART" id="SM01034">
    <property type="entry name" value="BLUF"/>
    <property type="match status" value="1"/>
</dbReference>
<dbReference type="Pfam" id="PF04940">
    <property type="entry name" value="BLUF"/>
    <property type="match status" value="1"/>
</dbReference>
<accession>A0AAP7GU72</accession>
<dbReference type="InterPro" id="IPR007024">
    <property type="entry name" value="BLUF_domain"/>
</dbReference>